<gene>
    <name evidence="1" type="ORF">B0I35DRAFT_188402</name>
</gene>
<organism evidence="1 2">
    <name type="scientific">Stachybotrys elegans</name>
    <dbReference type="NCBI Taxonomy" id="80388"/>
    <lineage>
        <taxon>Eukaryota</taxon>
        <taxon>Fungi</taxon>
        <taxon>Dikarya</taxon>
        <taxon>Ascomycota</taxon>
        <taxon>Pezizomycotina</taxon>
        <taxon>Sordariomycetes</taxon>
        <taxon>Hypocreomycetidae</taxon>
        <taxon>Hypocreales</taxon>
        <taxon>Stachybotryaceae</taxon>
        <taxon>Stachybotrys</taxon>
    </lineage>
</organism>
<reference evidence="1" key="1">
    <citation type="journal article" date="2021" name="Nat. Commun.">
        <title>Genetic determinants of endophytism in the Arabidopsis root mycobiome.</title>
        <authorList>
            <person name="Mesny F."/>
            <person name="Miyauchi S."/>
            <person name="Thiergart T."/>
            <person name="Pickel B."/>
            <person name="Atanasova L."/>
            <person name="Karlsson M."/>
            <person name="Huettel B."/>
            <person name="Barry K.W."/>
            <person name="Haridas S."/>
            <person name="Chen C."/>
            <person name="Bauer D."/>
            <person name="Andreopoulos W."/>
            <person name="Pangilinan J."/>
            <person name="LaButti K."/>
            <person name="Riley R."/>
            <person name="Lipzen A."/>
            <person name="Clum A."/>
            <person name="Drula E."/>
            <person name="Henrissat B."/>
            <person name="Kohler A."/>
            <person name="Grigoriev I.V."/>
            <person name="Martin F.M."/>
            <person name="Hacquard S."/>
        </authorList>
    </citation>
    <scope>NUCLEOTIDE SEQUENCE</scope>
    <source>
        <strain evidence="1">MPI-CAGE-CH-0235</strain>
    </source>
</reference>
<evidence type="ECO:0000313" key="2">
    <source>
        <dbReference type="Proteomes" id="UP000813444"/>
    </source>
</evidence>
<accession>A0A8K0WTG9</accession>
<keyword evidence="2" id="KW-1185">Reference proteome</keyword>
<sequence length="204" mass="22198">MRFQSHLRPGGQHCGLHPLSHTLRSRCRRRCPPQALPFGGGGEGLGQAVAVSGQLTPAMLARLLASFLLALPSLSSIVLVPACPPAPQLHTRPPDLHLTLTELLFVPRYPRPGFSRFSHPHTLVDRTILFSPPSLFLVLELVVVANPACFTTHNLTTHVSYSSAAVRTAATYPFRPGTPRSDFRHTREHHASSEGKATACIITK</sequence>
<evidence type="ECO:0000313" key="1">
    <source>
        <dbReference type="EMBL" id="KAH7322804.1"/>
    </source>
</evidence>
<proteinExistence type="predicted"/>
<protein>
    <submittedName>
        <fullName evidence="1">Uncharacterized protein</fullName>
    </submittedName>
</protein>
<dbReference type="Proteomes" id="UP000813444">
    <property type="component" value="Unassembled WGS sequence"/>
</dbReference>
<dbReference type="AlphaFoldDB" id="A0A8K0WTG9"/>
<name>A0A8K0WTG9_9HYPO</name>
<comment type="caution">
    <text evidence="1">The sequence shown here is derived from an EMBL/GenBank/DDBJ whole genome shotgun (WGS) entry which is preliminary data.</text>
</comment>
<dbReference type="EMBL" id="JAGPNK010000004">
    <property type="protein sequence ID" value="KAH7322804.1"/>
    <property type="molecule type" value="Genomic_DNA"/>
</dbReference>